<evidence type="ECO:0000313" key="2">
    <source>
        <dbReference type="Proteomes" id="UP000024635"/>
    </source>
</evidence>
<organism evidence="1 2">
    <name type="scientific">Ancylostoma ceylanicum</name>
    <dbReference type="NCBI Taxonomy" id="53326"/>
    <lineage>
        <taxon>Eukaryota</taxon>
        <taxon>Metazoa</taxon>
        <taxon>Ecdysozoa</taxon>
        <taxon>Nematoda</taxon>
        <taxon>Chromadorea</taxon>
        <taxon>Rhabditida</taxon>
        <taxon>Rhabditina</taxon>
        <taxon>Rhabditomorpha</taxon>
        <taxon>Strongyloidea</taxon>
        <taxon>Ancylostomatidae</taxon>
        <taxon>Ancylostomatinae</taxon>
        <taxon>Ancylostoma</taxon>
    </lineage>
</organism>
<dbReference type="OrthoDB" id="192887at2759"/>
<comment type="caution">
    <text evidence="1">The sequence shown here is derived from an EMBL/GenBank/DDBJ whole genome shotgun (WGS) entry which is preliminary data.</text>
</comment>
<protein>
    <submittedName>
        <fullName evidence="1">Uncharacterized protein</fullName>
    </submittedName>
</protein>
<evidence type="ECO:0000313" key="1">
    <source>
        <dbReference type="EMBL" id="EYB88944.1"/>
    </source>
</evidence>
<sequence>MKSDHPTNHGVSQFWTPMPPYHSFGPNSRCFPTIRRRHTLITSLDPSQSVFSLLDGGASLSHCWTRLQAFFCFWTSAHAYHTVGSVSRCFPNLDAGAPLSHHF</sequence>
<name>A0A016SF73_9BILA</name>
<dbReference type="EMBL" id="JARK01001575">
    <property type="protein sequence ID" value="EYB88944.1"/>
    <property type="molecule type" value="Genomic_DNA"/>
</dbReference>
<dbReference type="Proteomes" id="UP000024635">
    <property type="component" value="Unassembled WGS sequence"/>
</dbReference>
<proteinExistence type="predicted"/>
<dbReference type="AlphaFoldDB" id="A0A016SF73"/>
<accession>A0A016SF73</accession>
<gene>
    <name evidence="1" type="primary">Acey_s0239.g3320</name>
    <name evidence="1" type="ORF">Y032_0239g3320</name>
</gene>
<keyword evidence="2" id="KW-1185">Reference proteome</keyword>
<reference evidence="2" key="1">
    <citation type="journal article" date="2015" name="Nat. Genet.">
        <title>The genome and transcriptome of the zoonotic hookworm Ancylostoma ceylanicum identify infection-specific gene families.</title>
        <authorList>
            <person name="Schwarz E.M."/>
            <person name="Hu Y."/>
            <person name="Antoshechkin I."/>
            <person name="Miller M.M."/>
            <person name="Sternberg P.W."/>
            <person name="Aroian R.V."/>
        </authorList>
    </citation>
    <scope>NUCLEOTIDE SEQUENCE</scope>
    <source>
        <strain evidence="2">HY135</strain>
    </source>
</reference>